<evidence type="ECO:0000256" key="2">
    <source>
        <dbReference type="SAM" id="MobiDB-lite"/>
    </source>
</evidence>
<feature type="region of interest" description="Disordered" evidence="2">
    <location>
        <begin position="346"/>
        <end position="373"/>
    </location>
</feature>
<feature type="region of interest" description="Disordered" evidence="2">
    <location>
        <begin position="851"/>
        <end position="881"/>
    </location>
</feature>
<feature type="compositionally biased region" description="Acidic residues" evidence="2">
    <location>
        <begin position="867"/>
        <end position="881"/>
    </location>
</feature>
<dbReference type="Proteomes" id="UP001519460">
    <property type="component" value="Unassembled WGS sequence"/>
</dbReference>
<keyword evidence="4" id="KW-1185">Reference proteome</keyword>
<name>A0ABD0L6L2_9CAEN</name>
<dbReference type="AlphaFoldDB" id="A0ABD0L6L2"/>
<dbReference type="EMBL" id="JACVVK020000079">
    <property type="protein sequence ID" value="KAK7494886.1"/>
    <property type="molecule type" value="Genomic_DNA"/>
</dbReference>
<protein>
    <submittedName>
        <fullName evidence="3">Uncharacterized protein</fullName>
    </submittedName>
</protein>
<evidence type="ECO:0000313" key="3">
    <source>
        <dbReference type="EMBL" id="KAK7494886.1"/>
    </source>
</evidence>
<keyword evidence="1" id="KW-0175">Coiled coil</keyword>
<feature type="coiled-coil region" evidence="1">
    <location>
        <begin position="131"/>
        <end position="243"/>
    </location>
</feature>
<evidence type="ECO:0000256" key="1">
    <source>
        <dbReference type="SAM" id="Coils"/>
    </source>
</evidence>
<sequence>MDKRAPPKILEGHSPVNQYELLALEQNSQGLTEERMVLAFQALDELIPKLGVYTRLFSKLRDDFFKAVYSDELTGVSESGENGGEGTSYIQRLPFFVLVKRVYDDRHDLTEELKEQLDIVKERLFQKHKQYEQSQEEVARLKEHVDHLLQTKDDLQNIIADKDGEINRLENEMEENQRDWENRQHQLECDIADLKESLADAKNEIEFLSQFKKGYDDMYYAFMDKQNEEVEEIKRKQKSAIATKRAYVMTDIESANHMEEQILTVMNTALEEFDKFLEGHKQELEEKVVTSEMTDAELDLQELELDEADQELEVVQHRFEQTVGSMLSELELLRKHNTMLMEQLQVLEESKPQPKKKDTGRSKGSEGKHGESILWAGLEEDEGQEEMADPFIPQERVFSKYAAMLYTSNNTGKTFEEFKDAKYCASCGEKTVICPHKMGGAEKVFVLPHNCTHIKIARPKVRINREFVQMLMKPESPEPTFDLAPSVSSAARSYQSGMQPQDLAVTPTTSHDSPSYGMGEAYMVHTMQRVWDDYRRRTSLERNIPRTLSLELTKSLLEQFCAYIVLQDEHGEEDQGVYSILDTLYRFMQRRYLVDDMMYLATHDFLSSVIEYSGNNKMIQLLGHVLVGNLDASCLRYVLLIADFIELVDWVEVEDFRAFASVVYPFLTEDDLESLQMSYTSFSENHISRQLVCDFLIHIILKYREPRFQDLENKLVPFQSSESGQLTDKEHKDALDNIVPLCNERVRRRLFVEAEKAVKLDGVLNAVPIARLARILLWKAPAPMVEISGYLALQQITTIIKDNINQRIIEWRDRPSSAGSARQTMEFHHALDPAGEQKLLTLSKVKTLASNMSRTAKHREDRQNQSYDDDEYDNHEEDGGW</sequence>
<reference evidence="3 4" key="1">
    <citation type="journal article" date="2023" name="Sci. Data">
        <title>Genome assembly of the Korean intertidal mud-creeper Batillaria attramentaria.</title>
        <authorList>
            <person name="Patra A.K."/>
            <person name="Ho P.T."/>
            <person name="Jun S."/>
            <person name="Lee S.J."/>
            <person name="Kim Y."/>
            <person name="Won Y.J."/>
        </authorList>
    </citation>
    <scope>NUCLEOTIDE SEQUENCE [LARGE SCALE GENOMIC DNA]</scope>
    <source>
        <strain evidence="3">Wonlab-2016</strain>
    </source>
</reference>
<organism evidence="3 4">
    <name type="scientific">Batillaria attramentaria</name>
    <dbReference type="NCBI Taxonomy" id="370345"/>
    <lineage>
        <taxon>Eukaryota</taxon>
        <taxon>Metazoa</taxon>
        <taxon>Spiralia</taxon>
        <taxon>Lophotrochozoa</taxon>
        <taxon>Mollusca</taxon>
        <taxon>Gastropoda</taxon>
        <taxon>Caenogastropoda</taxon>
        <taxon>Sorbeoconcha</taxon>
        <taxon>Cerithioidea</taxon>
        <taxon>Batillariidae</taxon>
        <taxon>Batillaria</taxon>
    </lineage>
</organism>
<accession>A0ABD0L6L2</accession>
<gene>
    <name evidence="3" type="ORF">BaRGS_00013765</name>
</gene>
<evidence type="ECO:0000313" key="4">
    <source>
        <dbReference type="Proteomes" id="UP001519460"/>
    </source>
</evidence>
<feature type="compositionally biased region" description="Basic and acidic residues" evidence="2">
    <location>
        <begin position="348"/>
        <end position="371"/>
    </location>
</feature>
<proteinExistence type="predicted"/>
<comment type="caution">
    <text evidence="3">The sequence shown here is derived from an EMBL/GenBank/DDBJ whole genome shotgun (WGS) entry which is preliminary data.</text>
</comment>